<organism evidence="1 2">
    <name type="scientific">Rhabditophanes sp. KR3021</name>
    <dbReference type="NCBI Taxonomy" id="114890"/>
    <lineage>
        <taxon>Eukaryota</taxon>
        <taxon>Metazoa</taxon>
        <taxon>Ecdysozoa</taxon>
        <taxon>Nematoda</taxon>
        <taxon>Chromadorea</taxon>
        <taxon>Rhabditida</taxon>
        <taxon>Tylenchina</taxon>
        <taxon>Panagrolaimomorpha</taxon>
        <taxon>Strongyloidoidea</taxon>
        <taxon>Alloionematidae</taxon>
        <taxon>Rhabditophanes</taxon>
    </lineage>
</organism>
<protein>
    <submittedName>
        <fullName evidence="2">SWIM-type domain-containing protein</fullName>
    </submittedName>
</protein>
<dbReference type="WBParaSite" id="RSKR_0000967500.1">
    <property type="protein sequence ID" value="RSKR_0000967500.1"/>
    <property type="gene ID" value="RSKR_0000967500"/>
</dbReference>
<sequence length="609" mass="70408">MVKNKSHISLMNNAKDVKKIVKQKSSVNQAVVMFKSRQSMLLNKNKTTEDKLSDLQNRFSLLSINFTELEKKYSKLLNQKVPLIKRRTSVDTAGEKSRSDYIRHIYECFLKANMSIPPDAMFVERLHEYFQARSMMDSKVIAKYSPEQTVKLFLELNLTQNKFKWLLSNLHDHSVFPSFYSIQKILKAQATGHYEYTSISMPADQCNETINGCSVVDIESILKERITDLLASQNLVYKKTIASNGQEIYFINCYITGDSGQGSTKFNLQPQLIKTNHSSLALSIIALWFGKDTRCLMEFFLKRPMAEMDRINQNGFDIMINEKMAKVKLHIYFTADFMCIYNFFGLKGQSSKFFCYLSSQNLVYKKTIASNGQEIYFINYCITGDSGQDSTKFNLQPQLIKTNHSSLALSIIAFWFGKDTRCLMEFFLKRPMAEMDRINQNGFDIMINEKMAKVKLHIYFTADFMCIYNFVGLKGQCSKFFCYLCKLESGSNKDRKRLAQYQTRVAEYRTLNDIDDGYMFSKKAASLSKTISPENIVTPSLHVFMGLFQNECDNLLTLSSQEENSEELKNLFSDTSNRCILIQHRISKPFLETAQEKCFQTFLDFSAYF</sequence>
<dbReference type="Proteomes" id="UP000095286">
    <property type="component" value="Unplaced"/>
</dbReference>
<proteinExistence type="predicted"/>
<name>A0AC35UBM8_9BILA</name>
<evidence type="ECO:0000313" key="1">
    <source>
        <dbReference type="Proteomes" id="UP000095286"/>
    </source>
</evidence>
<evidence type="ECO:0000313" key="2">
    <source>
        <dbReference type="WBParaSite" id="RSKR_0000967500.1"/>
    </source>
</evidence>
<reference evidence="2" key="1">
    <citation type="submission" date="2016-11" db="UniProtKB">
        <authorList>
            <consortium name="WormBaseParasite"/>
        </authorList>
    </citation>
    <scope>IDENTIFICATION</scope>
    <source>
        <strain evidence="2">KR3021</strain>
    </source>
</reference>
<accession>A0AC35UBM8</accession>